<dbReference type="EMBL" id="CP002565">
    <property type="protein sequence ID" value="AEB68870.1"/>
    <property type="molecule type" value="Genomic_DNA"/>
</dbReference>
<feature type="region of interest" description="Disordered" evidence="1">
    <location>
        <begin position="293"/>
        <end position="318"/>
    </location>
</feature>
<dbReference type="HOGENOM" id="CLU_351477_0_0_2"/>
<dbReference type="RefSeq" id="WP_013719899.1">
    <property type="nucleotide sequence ID" value="NC_015416.1"/>
</dbReference>
<dbReference type="OrthoDB" id="98274at2157"/>
<name>F4BYJ8_METSG</name>
<dbReference type="PANTHER" id="PTHR42754">
    <property type="entry name" value="ENDOGLUCANASE"/>
    <property type="match status" value="1"/>
</dbReference>
<protein>
    <recommendedName>
        <fullName evidence="2">Transglutaminase-like domain-containing protein</fullName>
    </recommendedName>
</protein>
<dbReference type="Pfam" id="PF01841">
    <property type="entry name" value="Transglut_core"/>
    <property type="match status" value="1"/>
</dbReference>
<evidence type="ECO:0000259" key="2">
    <source>
        <dbReference type="Pfam" id="PF01841"/>
    </source>
</evidence>
<organism evidence="3 4">
    <name type="scientific">Methanothrix soehngenii (strain ATCC 5969 / DSM 3671 / JCM 10134 / NBRC 103675 / OCM 69 / GP-6)</name>
    <name type="common">Methanosaeta concilii</name>
    <dbReference type="NCBI Taxonomy" id="990316"/>
    <lineage>
        <taxon>Archaea</taxon>
        <taxon>Methanobacteriati</taxon>
        <taxon>Methanobacteriota</taxon>
        <taxon>Stenosarchaea group</taxon>
        <taxon>Methanomicrobia</taxon>
        <taxon>Methanotrichales</taxon>
        <taxon>Methanotrichaceae</taxon>
        <taxon>Methanothrix</taxon>
    </lineage>
</organism>
<keyword evidence="4" id="KW-1185">Reference proteome</keyword>
<dbReference type="Proteomes" id="UP000007807">
    <property type="component" value="Chromosome"/>
</dbReference>
<dbReference type="SUPFAM" id="SSF50998">
    <property type="entry name" value="Quinoprotein alcohol dehydrogenase-like"/>
    <property type="match status" value="1"/>
</dbReference>
<dbReference type="AlphaFoldDB" id="F4BYJ8"/>
<evidence type="ECO:0000313" key="4">
    <source>
        <dbReference type="Proteomes" id="UP000007807"/>
    </source>
</evidence>
<dbReference type="InterPro" id="IPR011047">
    <property type="entry name" value="Quinoprotein_ADH-like_sf"/>
</dbReference>
<accession>F4BYJ8</accession>
<dbReference type="KEGG" id="mcj:MCON_2413"/>
<feature type="domain" description="Transglutaminase-like" evidence="2">
    <location>
        <begin position="121"/>
        <end position="214"/>
    </location>
</feature>
<evidence type="ECO:0000256" key="1">
    <source>
        <dbReference type="SAM" id="MobiDB-lite"/>
    </source>
</evidence>
<reference evidence="3 4" key="1">
    <citation type="journal article" date="2011" name="J. Bacteriol.">
        <title>Complete genome sequence of Methanosaeta concilii, a specialist in aceticlastic methanogenesis.</title>
        <authorList>
            <person name="Barber R.D."/>
            <person name="Zhang L."/>
            <person name="Harnack M."/>
            <person name="Olson M.V."/>
            <person name="Kaul R."/>
            <person name="Ingram-Smith C."/>
            <person name="Smith K.S."/>
        </authorList>
    </citation>
    <scope>NUCLEOTIDE SEQUENCE [LARGE SCALE GENOMIC DNA]</scope>
    <source>
        <strain evidence="4">ATCC 5969 / DSM 3671 / JCM 10134 / NBRC 103675 / OCM 69 / GP-6</strain>
    </source>
</reference>
<proteinExistence type="predicted"/>
<evidence type="ECO:0000313" key="3">
    <source>
        <dbReference type="EMBL" id="AEB68870.1"/>
    </source>
</evidence>
<dbReference type="PANTHER" id="PTHR42754:SF1">
    <property type="entry name" value="LIPOPROTEIN"/>
    <property type="match status" value="1"/>
</dbReference>
<gene>
    <name evidence="3" type="ordered locus">MCON_2413</name>
</gene>
<dbReference type="InterPro" id="IPR038765">
    <property type="entry name" value="Papain-like_cys_pep_sf"/>
</dbReference>
<dbReference type="SUPFAM" id="SSF54001">
    <property type="entry name" value="Cysteine proteinases"/>
    <property type="match status" value="1"/>
</dbReference>
<dbReference type="GeneID" id="32173524"/>
<sequence>MQIIMAHGAIWLCMVLLVGSGSAADVPFVFDQSTSDVAGYTSAQIEQDHTTSPDLAGVPIVSSPSDNESLEIPITGGGSGSGTQEKNIGELKRTLDARVEPDNPRVRDEAVVLALKYPGEKTIDQIVSIYDYLKNGDESKKGWGYVSDPRGIDDFMFANQTLRNGERANCVGGGDCDDFAILMSALVESIGGTTRIILARNNSTGGHAYAEVYLGRINNSDSGGQVEAIVGWLKEKLDADKIYTHIDTDTKDVWLNLDWGPDEKGSAHPGGPFYQGDKHIVLCIRDAFSRTPLRLPEAPEDEAEQGTSERQEAGNKTIGQTVTKSIQEAVSINQSRVGQQTTSTSGIEVQSWSKTFCREENNIGWSVQQTLDGGYIITGYTGSFRAGKYDLWLIKTDDQGNGLWERTFGGANYHYSYSVQQTLDGGYIITGSTYSFGAGSSDLWLIKTDDQGNRLWERTFGGAEYDWGMSVQQTLDGGYIITGSTYSFGAGSRDLWLIKTDDQGNRLWDRTFGGEEHDWGTSVQQTLDGGYIITGSTYSFGAGSRDLWLIKTDNQGNRLWDRTFGGEEDDVGESVQQAHDGGYIITGSTYSFGAGSSDLWLIKTDDQGNRLWERTFGGEESDKGYSVQQTLDGEYIITGYTGSFGTGNSDLWLIKTDDEGNKIWDRTFGGAEYDDGKSVQQTLDGGYIITGSTYSFGAGIGDLWLIKTDAEGNV</sequence>
<dbReference type="InterPro" id="IPR002931">
    <property type="entry name" value="Transglutaminase-like"/>
</dbReference>
<feature type="region of interest" description="Disordered" evidence="1">
    <location>
        <begin position="66"/>
        <end position="86"/>
    </location>
</feature>
<dbReference type="InParanoid" id="F4BYJ8"/>